<feature type="chain" id="PRO_5045560311" evidence="2">
    <location>
        <begin position="23"/>
        <end position="218"/>
    </location>
</feature>
<dbReference type="Proteomes" id="UP000696413">
    <property type="component" value="Unassembled WGS sequence"/>
</dbReference>
<feature type="region of interest" description="Disordered" evidence="1">
    <location>
        <begin position="122"/>
        <end position="141"/>
    </location>
</feature>
<protein>
    <submittedName>
        <fullName evidence="4">DUF305 domain-containing protein</fullName>
    </submittedName>
</protein>
<dbReference type="PANTHER" id="PTHR36933:SF1">
    <property type="entry name" value="SLL0788 PROTEIN"/>
    <property type="match status" value="1"/>
</dbReference>
<organism evidence="4 5">
    <name type="scientific">Mycolicibacterium goodii</name>
    <name type="common">Mycobacterium goodii</name>
    <dbReference type="NCBI Taxonomy" id="134601"/>
    <lineage>
        <taxon>Bacteria</taxon>
        <taxon>Bacillati</taxon>
        <taxon>Actinomycetota</taxon>
        <taxon>Actinomycetes</taxon>
        <taxon>Mycobacteriales</taxon>
        <taxon>Mycobacteriaceae</taxon>
        <taxon>Mycolicibacterium</taxon>
    </lineage>
</organism>
<reference evidence="4 5" key="1">
    <citation type="submission" date="2021-05" db="EMBL/GenBank/DDBJ databases">
        <title>Draft Genome Sequences of Clinical Respiratory Isolates of Mycobacterium goodii Recovered in Ireland.</title>
        <authorList>
            <person name="Flanagan P.R."/>
            <person name="Mok S."/>
            <person name="Roycroft E."/>
            <person name="Rogers T.R."/>
            <person name="Fitzgibbon M."/>
        </authorList>
    </citation>
    <scope>NUCLEOTIDE SEQUENCE [LARGE SCALE GENOMIC DNA]</scope>
    <source>
        <strain evidence="4 5">14IE55</strain>
    </source>
</reference>
<evidence type="ECO:0000256" key="2">
    <source>
        <dbReference type="SAM" id="SignalP"/>
    </source>
</evidence>
<evidence type="ECO:0000313" key="5">
    <source>
        <dbReference type="Proteomes" id="UP000696413"/>
    </source>
</evidence>
<accession>A0ABS6HUU5</accession>
<evidence type="ECO:0000259" key="3">
    <source>
        <dbReference type="Pfam" id="PF03713"/>
    </source>
</evidence>
<dbReference type="EMBL" id="JAHBOM010000022">
    <property type="protein sequence ID" value="MBU8826076.1"/>
    <property type="molecule type" value="Genomic_DNA"/>
</dbReference>
<dbReference type="Gene3D" id="1.20.1260.10">
    <property type="match status" value="1"/>
</dbReference>
<evidence type="ECO:0000313" key="4">
    <source>
        <dbReference type="EMBL" id="MBU8826076.1"/>
    </source>
</evidence>
<keyword evidence="5" id="KW-1185">Reference proteome</keyword>
<proteinExistence type="predicted"/>
<sequence length="218" mass="23489">MKVWLAGGISAFAVIALSVVVAGCGSDTTEQAETETQTQTTSAAPATSDTRQARPHNDDDVMFAHHMIPHHQQAIEMSDILLAKTGIDPRVTELAGQIKAAQGPEIDQMQAWLKQWGNPPMPSMPSGHGGHGDEPGDDQGGMAGMVSDADMAALRDAQGVDAARLFLTHMIAHHEGAIDMAQEEVNEGRFEDAVQMARTIVIMQEQEIKQMREILDTL</sequence>
<feature type="signal peptide" evidence="2">
    <location>
        <begin position="1"/>
        <end position="22"/>
    </location>
</feature>
<feature type="compositionally biased region" description="Low complexity" evidence="1">
    <location>
        <begin position="30"/>
        <end position="50"/>
    </location>
</feature>
<dbReference type="Pfam" id="PF03713">
    <property type="entry name" value="DUF305"/>
    <property type="match status" value="1"/>
</dbReference>
<dbReference type="InterPro" id="IPR005183">
    <property type="entry name" value="DUF305_CopM-like"/>
</dbReference>
<keyword evidence="2" id="KW-0732">Signal</keyword>
<feature type="region of interest" description="Disordered" evidence="1">
    <location>
        <begin position="30"/>
        <end position="57"/>
    </location>
</feature>
<evidence type="ECO:0000256" key="1">
    <source>
        <dbReference type="SAM" id="MobiDB-lite"/>
    </source>
</evidence>
<dbReference type="PROSITE" id="PS51257">
    <property type="entry name" value="PROKAR_LIPOPROTEIN"/>
    <property type="match status" value="1"/>
</dbReference>
<gene>
    <name evidence="4" type="ORF">KL859_24790</name>
</gene>
<comment type="caution">
    <text evidence="4">The sequence shown here is derived from an EMBL/GenBank/DDBJ whole genome shotgun (WGS) entry which is preliminary data.</text>
</comment>
<feature type="domain" description="DUF305" evidence="3">
    <location>
        <begin position="60"/>
        <end position="215"/>
    </location>
</feature>
<dbReference type="PANTHER" id="PTHR36933">
    <property type="entry name" value="SLL0788 PROTEIN"/>
    <property type="match status" value="1"/>
</dbReference>
<dbReference type="InterPro" id="IPR012347">
    <property type="entry name" value="Ferritin-like"/>
</dbReference>
<name>A0ABS6HUU5_MYCGD</name>